<evidence type="ECO:0000313" key="1">
    <source>
        <dbReference type="EMBL" id="SDW81846.1"/>
    </source>
</evidence>
<sequence>MAVQSVTLNYNGHYGYLDYNEETHEMTVFIPDGEAAAQKVRDFLNQPRKLEVPTDECTYHFGEITVDPRKSWEDCQQALTRLWVNTGVLVEWSMPPRMTNDL</sequence>
<dbReference type="Proteomes" id="UP000182379">
    <property type="component" value="Unassembled WGS sequence"/>
</dbReference>
<dbReference type="EMBL" id="FNOP01000006">
    <property type="protein sequence ID" value="SDW81846.1"/>
    <property type="molecule type" value="Genomic_DNA"/>
</dbReference>
<name>A0A1H2WMZ2_ACIFE</name>
<dbReference type="RefSeq" id="WP_012939194.1">
    <property type="nucleotide sequence ID" value="NZ_CALAKB010000015.1"/>
</dbReference>
<protein>
    <submittedName>
        <fullName evidence="1">Uncharacterized protein</fullName>
    </submittedName>
</protein>
<comment type="caution">
    <text evidence="1">The sequence shown here is derived from an EMBL/GenBank/DDBJ whole genome shotgun (WGS) entry which is preliminary data.</text>
</comment>
<dbReference type="GeneID" id="78335550"/>
<dbReference type="AlphaFoldDB" id="A0A1H2WMZ2"/>
<evidence type="ECO:0000313" key="2">
    <source>
        <dbReference type="Proteomes" id="UP000182379"/>
    </source>
</evidence>
<gene>
    <name evidence="1" type="ORF">SAMN05216495_10697</name>
</gene>
<organism evidence="1 2">
    <name type="scientific">Acidaminococcus fermentans</name>
    <dbReference type="NCBI Taxonomy" id="905"/>
    <lineage>
        <taxon>Bacteria</taxon>
        <taxon>Bacillati</taxon>
        <taxon>Bacillota</taxon>
        <taxon>Negativicutes</taxon>
        <taxon>Acidaminococcales</taxon>
        <taxon>Acidaminococcaceae</taxon>
        <taxon>Acidaminococcus</taxon>
    </lineage>
</organism>
<reference evidence="1 2" key="1">
    <citation type="submission" date="2016-10" db="EMBL/GenBank/DDBJ databases">
        <authorList>
            <person name="Varghese N."/>
            <person name="Submissions S."/>
        </authorList>
    </citation>
    <scope>NUCLEOTIDE SEQUENCE [LARGE SCALE GENOMIC DNA]</scope>
    <source>
        <strain evidence="1 2">WCC6</strain>
    </source>
</reference>
<accession>A0A1H2WMZ2</accession>
<proteinExistence type="predicted"/>
<dbReference type="OMA" id="LVEWSMP"/>